<dbReference type="NCBIfam" id="NF038328">
    <property type="entry name" value="c-di-AMP_CdaS"/>
    <property type="match status" value="1"/>
</dbReference>
<evidence type="ECO:0000256" key="6">
    <source>
        <dbReference type="HAMAP-Rule" id="MF_00838"/>
    </source>
</evidence>
<dbReference type="InterPro" id="IPR053472">
    <property type="entry name" value="DAC_CdaS-like"/>
</dbReference>
<dbReference type="GO" id="GO:0005524">
    <property type="term" value="F:ATP binding"/>
    <property type="evidence" value="ECO:0007669"/>
    <property type="project" value="UniProtKB-UniRule"/>
</dbReference>
<reference evidence="8 9" key="1">
    <citation type="submission" date="2020-07" db="EMBL/GenBank/DDBJ databases">
        <authorList>
            <person name="Feng H."/>
        </authorList>
    </citation>
    <scope>NUCLEOTIDE SEQUENCE [LARGE SCALE GENOMIC DNA]</scope>
    <source>
        <strain evidence="9">s-10</strain>
    </source>
</reference>
<dbReference type="Proteomes" id="UP000535491">
    <property type="component" value="Unassembled WGS sequence"/>
</dbReference>
<evidence type="ECO:0000256" key="2">
    <source>
        <dbReference type="ARBA" id="ARBA00022679"/>
    </source>
</evidence>
<evidence type="ECO:0000313" key="8">
    <source>
        <dbReference type="EMBL" id="MBA4495655.1"/>
    </source>
</evidence>
<keyword evidence="6" id="KW-1003">Cell membrane</keyword>
<accession>A0A7W1WT96</accession>
<sequence>MKHHDCDFSPLKLKLKEQLTAISGEITKFLGALDNEGYCLLSEFAAIRGKFAKMESIASSFYLYCYLSPFTDKYVEISESVQHLSDRKHGALIVIERQDPLGPLLNQGTPLNATFTSSLLESIFYPGSPLHDGALLLRGDLIVSAAHILPLSIKKIESEHKLGTRHRAALGLTERSDALVIVVSEETGRASFALHGKLYPLNARELYY</sequence>
<name>A0A7W1WT96_9BACL</name>
<comment type="subunit">
    <text evidence="6">Probably oligomerizes.</text>
</comment>
<dbReference type="PANTHER" id="PTHR34185">
    <property type="entry name" value="DIADENYLATE CYCLASE"/>
    <property type="match status" value="1"/>
</dbReference>
<evidence type="ECO:0000313" key="9">
    <source>
        <dbReference type="Proteomes" id="UP000535491"/>
    </source>
</evidence>
<dbReference type="Gene3D" id="3.40.1700.10">
    <property type="entry name" value="DNA integrity scanning protein, DisA, N-terminal domain"/>
    <property type="match status" value="1"/>
</dbReference>
<feature type="domain" description="DAC" evidence="7">
    <location>
        <begin position="54"/>
        <end position="205"/>
    </location>
</feature>
<evidence type="ECO:0000256" key="4">
    <source>
        <dbReference type="ARBA" id="ARBA00022741"/>
    </source>
</evidence>
<comment type="function">
    <text evidence="6">Catalyzes the condensation of 2 ATP molecules into cyclic di-AMP (c-di-AMP), a second messenger used to regulate differing processes in different bacteria.</text>
</comment>
<proteinExistence type="inferred from homology"/>
<evidence type="ECO:0000256" key="5">
    <source>
        <dbReference type="ARBA" id="ARBA00022840"/>
    </source>
</evidence>
<organism evidence="8 9">
    <name type="scientific">Paenactinomyces guangxiensis</name>
    <dbReference type="NCBI Taxonomy" id="1490290"/>
    <lineage>
        <taxon>Bacteria</taxon>
        <taxon>Bacillati</taxon>
        <taxon>Bacillota</taxon>
        <taxon>Bacilli</taxon>
        <taxon>Bacillales</taxon>
        <taxon>Thermoactinomycetaceae</taxon>
        <taxon>Paenactinomyces</taxon>
    </lineage>
</organism>
<dbReference type="AlphaFoldDB" id="A0A7W1WT96"/>
<keyword evidence="2 6" id="KW-0808">Transferase</keyword>
<gene>
    <name evidence="6" type="primary">dacB</name>
    <name evidence="8" type="ORF">H1191_15260</name>
</gene>
<dbReference type="GO" id="GO:0106408">
    <property type="term" value="F:diadenylate cyclase activity"/>
    <property type="evidence" value="ECO:0007669"/>
    <property type="project" value="UniProtKB-EC"/>
</dbReference>
<dbReference type="RefSeq" id="WP_181753330.1">
    <property type="nucleotide sequence ID" value="NZ_JACEIQ010000017.1"/>
</dbReference>
<keyword evidence="3 6" id="KW-0548">Nucleotidyltransferase</keyword>
<evidence type="ECO:0000256" key="1">
    <source>
        <dbReference type="ARBA" id="ARBA00000877"/>
    </source>
</evidence>
<dbReference type="InterPro" id="IPR036888">
    <property type="entry name" value="DNA_integrity_DisA_N_sf"/>
</dbReference>
<dbReference type="Pfam" id="PF10372">
    <property type="entry name" value="CdaS_N"/>
    <property type="match status" value="1"/>
</dbReference>
<keyword evidence="6" id="KW-0812">Transmembrane</keyword>
<dbReference type="PANTHER" id="PTHR34185:SF2">
    <property type="entry name" value="CYCLIC DI-AMP SYNTHASE CDAS"/>
    <property type="match status" value="1"/>
</dbReference>
<dbReference type="Gene3D" id="1.10.287.770">
    <property type="entry name" value="YojJ-like"/>
    <property type="match status" value="1"/>
</dbReference>
<dbReference type="GO" id="GO:0006171">
    <property type="term" value="P:cAMP biosynthetic process"/>
    <property type="evidence" value="ECO:0007669"/>
    <property type="project" value="InterPro"/>
</dbReference>
<dbReference type="GO" id="GO:0004016">
    <property type="term" value="F:adenylate cyclase activity"/>
    <property type="evidence" value="ECO:0007669"/>
    <property type="project" value="UniProtKB-UniRule"/>
</dbReference>
<dbReference type="EC" id="2.7.7.85" evidence="6"/>
<dbReference type="InterPro" id="IPR050338">
    <property type="entry name" value="DisA"/>
</dbReference>
<dbReference type="SUPFAM" id="SSF143597">
    <property type="entry name" value="YojJ-like"/>
    <property type="match status" value="1"/>
</dbReference>
<keyword evidence="6" id="KW-0472">Membrane</keyword>
<dbReference type="HAMAP" id="MF_00838">
    <property type="entry name" value="DacB"/>
    <property type="match status" value="1"/>
</dbReference>
<dbReference type="PROSITE" id="PS51794">
    <property type="entry name" value="DAC"/>
    <property type="match status" value="1"/>
</dbReference>
<comment type="caution">
    <text evidence="8">The sequence shown here is derived from an EMBL/GenBank/DDBJ whole genome shotgun (WGS) entry which is preliminary data.</text>
</comment>
<keyword evidence="9" id="KW-1185">Reference proteome</keyword>
<dbReference type="InterPro" id="IPR019457">
    <property type="entry name" value="CdaS_N"/>
</dbReference>
<comment type="catalytic activity">
    <reaction evidence="1 6">
        <text>2 ATP = 3',3'-c-di-AMP + 2 diphosphate</text>
        <dbReference type="Rhea" id="RHEA:35655"/>
        <dbReference type="ChEBI" id="CHEBI:30616"/>
        <dbReference type="ChEBI" id="CHEBI:33019"/>
        <dbReference type="ChEBI" id="CHEBI:71500"/>
        <dbReference type="EC" id="2.7.7.85"/>
    </reaction>
</comment>
<protein>
    <recommendedName>
        <fullName evidence="6">Diadenylate cyclase</fullName>
        <shortName evidence="6">DAC</shortName>
        <ecNumber evidence="6">2.7.7.85</ecNumber>
    </recommendedName>
    <alternativeName>
        <fullName evidence="6">Cyclic-di-AMP synthase</fullName>
        <shortName evidence="6">c-di-AMP synthase</shortName>
    </alternativeName>
</protein>
<dbReference type="InterPro" id="IPR003390">
    <property type="entry name" value="DNA_integrity_scan_DisA_N"/>
</dbReference>
<evidence type="ECO:0000256" key="3">
    <source>
        <dbReference type="ARBA" id="ARBA00022695"/>
    </source>
</evidence>
<comment type="similarity">
    <text evidence="6">Belongs to the adenylate cyclase family. DacB/CdaS subfamily.</text>
</comment>
<keyword evidence="5 6" id="KW-0067">ATP-binding</keyword>
<keyword evidence="6" id="KW-1133">Transmembrane helix</keyword>
<keyword evidence="4 6" id="KW-0547">Nucleotide-binding</keyword>
<dbReference type="InterPro" id="IPR034693">
    <property type="entry name" value="CdaS"/>
</dbReference>
<evidence type="ECO:0000259" key="7">
    <source>
        <dbReference type="PROSITE" id="PS51794"/>
    </source>
</evidence>
<dbReference type="EMBL" id="JACEIQ010000017">
    <property type="protein sequence ID" value="MBA4495655.1"/>
    <property type="molecule type" value="Genomic_DNA"/>
</dbReference>
<dbReference type="Pfam" id="PF02457">
    <property type="entry name" value="DAC"/>
    <property type="match status" value="1"/>
</dbReference>